<evidence type="ECO:0000256" key="1">
    <source>
        <dbReference type="SAM" id="MobiDB-lite"/>
    </source>
</evidence>
<feature type="compositionally biased region" description="Acidic residues" evidence="1">
    <location>
        <begin position="250"/>
        <end position="259"/>
    </location>
</feature>
<keyword evidence="4" id="KW-1185">Reference proteome</keyword>
<dbReference type="AlphaFoldDB" id="A0AAE3D1B5"/>
<evidence type="ECO:0000313" key="4">
    <source>
        <dbReference type="Proteomes" id="UP001196509"/>
    </source>
</evidence>
<evidence type="ECO:0000256" key="2">
    <source>
        <dbReference type="SAM" id="Phobius"/>
    </source>
</evidence>
<name>A0AAE3D1B5_9HYPH</name>
<evidence type="ECO:0000313" key="3">
    <source>
        <dbReference type="EMBL" id="MBW8637747.1"/>
    </source>
</evidence>
<feature type="region of interest" description="Disordered" evidence="1">
    <location>
        <begin position="414"/>
        <end position="437"/>
    </location>
</feature>
<keyword evidence="2" id="KW-0472">Membrane</keyword>
<dbReference type="Proteomes" id="UP001196509">
    <property type="component" value="Unassembled WGS sequence"/>
</dbReference>
<dbReference type="EMBL" id="JAICBX010000002">
    <property type="protein sequence ID" value="MBW8637747.1"/>
    <property type="molecule type" value="Genomic_DNA"/>
</dbReference>
<reference evidence="3" key="1">
    <citation type="submission" date="2021-08" db="EMBL/GenBank/DDBJ databases">
        <title>Hoeflea bacterium WL0058 sp. nov., isolated from the sediment.</title>
        <authorList>
            <person name="Wang L."/>
            <person name="Zhang D."/>
        </authorList>
    </citation>
    <scope>NUCLEOTIDE SEQUENCE</scope>
    <source>
        <strain evidence="3">WL0058</strain>
    </source>
</reference>
<feature type="region of interest" description="Disordered" evidence="1">
    <location>
        <begin position="67"/>
        <end position="375"/>
    </location>
</feature>
<feature type="compositionally biased region" description="Basic residues" evidence="1">
    <location>
        <begin position="366"/>
        <end position="375"/>
    </location>
</feature>
<accession>A0AAE3D1B5</accession>
<keyword evidence="2" id="KW-1133">Transmembrane helix</keyword>
<gene>
    <name evidence="3" type="ORF">K1W69_11160</name>
</gene>
<feature type="compositionally biased region" description="Basic and acidic residues" evidence="1">
    <location>
        <begin position="184"/>
        <end position="206"/>
    </location>
</feature>
<feature type="compositionally biased region" description="Basic and acidic residues" evidence="1">
    <location>
        <begin position="135"/>
        <end position="145"/>
    </location>
</feature>
<sequence length="589" mass="65978">MKGLETAIVKALKEAGQADAQTRAKIYQSARDALGRAISKQQLDGSDAAIEQHRKLEKIINSVEAEYQKAQMRKHEPEPEPDIFDLEPEELLMPETVLDPDDLVLPEEREPRRSRPASRDDDLMEPAPFTTVDLDFDRPEPKPRSEAPAARGGRAEQDMRAEPELRADRDARSRAEAPAPQAPRPDRPNRRRESEAPPRRNADGPARRPRAPVRKETQDPEFEDVFVQNERQTPRRSSGAQPQSVRPDWPEYDDIDWQDPGDRRQKGPRRPKTPAAEEPQWEGLDAAPEPVLRHDQQDWDAADAPRPVHRNGKRQRNRPDPQAGQTGRPPRARKRMRQDPPPPRASGHQPNRPVRWEEPEVDAGRGGRRSAGRNGKKRRFPIFSLVLVLALAVAFVGIGVWWFIVGGLGLSSEERDMSVPNPPAQVESEDFAGSPRPQGRFSDDWVRVFSPDDITNVSANDDASVELLDEGSRAALQITSANADEAGEVSFELGPGVLQMMQDRESLVAITLRSASEEPTQIYIRCDFPGLGDCGRRRFDVAYELNDIIFNVDLRGAAATGLPGYIYINPDVTGASRSIDIYGIRIRPE</sequence>
<feature type="compositionally biased region" description="Acidic residues" evidence="1">
    <location>
        <begin position="79"/>
        <end position="105"/>
    </location>
</feature>
<feature type="compositionally biased region" description="Basic and acidic residues" evidence="1">
    <location>
        <begin position="106"/>
        <end position="121"/>
    </location>
</feature>
<proteinExistence type="predicted"/>
<feature type="compositionally biased region" description="Basic residues" evidence="1">
    <location>
        <begin position="307"/>
        <end position="316"/>
    </location>
</feature>
<dbReference type="RefSeq" id="WP_220228431.1">
    <property type="nucleotide sequence ID" value="NZ_JAICBX010000002.1"/>
</dbReference>
<protein>
    <submittedName>
        <fullName evidence="3">Uncharacterized protein</fullName>
    </submittedName>
</protein>
<feature type="compositionally biased region" description="Basic and acidic residues" evidence="1">
    <location>
        <begin position="153"/>
        <end position="175"/>
    </location>
</feature>
<keyword evidence="2" id="KW-0812">Transmembrane</keyword>
<comment type="caution">
    <text evidence="3">The sequence shown here is derived from an EMBL/GenBank/DDBJ whole genome shotgun (WGS) entry which is preliminary data.</text>
</comment>
<organism evidence="3 4">
    <name type="scientific">Flavimaribacter sediminis</name>
    <dbReference type="NCBI Taxonomy" id="2865987"/>
    <lineage>
        <taxon>Bacteria</taxon>
        <taxon>Pseudomonadati</taxon>
        <taxon>Pseudomonadota</taxon>
        <taxon>Alphaproteobacteria</taxon>
        <taxon>Hyphomicrobiales</taxon>
        <taxon>Rhizobiaceae</taxon>
        <taxon>Flavimaribacter</taxon>
    </lineage>
</organism>
<feature type="transmembrane region" description="Helical" evidence="2">
    <location>
        <begin position="382"/>
        <end position="404"/>
    </location>
</feature>
<feature type="compositionally biased region" description="Basic and acidic residues" evidence="1">
    <location>
        <begin position="354"/>
        <end position="365"/>
    </location>
</feature>
<feature type="compositionally biased region" description="Polar residues" evidence="1">
    <location>
        <begin position="229"/>
        <end position="244"/>
    </location>
</feature>